<keyword evidence="2" id="KW-1185">Reference proteome</keyword>
<reference evidence="1 2" key="1">
    <citation type="submission" date="2019-02" db="EMBL/GenBank/DDBJ databases">
        <title>Draft genome sequences of novel Actinobacteria.</title>
        <authorList>
            <person name="Sahin N."/>
            <person name="Ay H."/>
            <person name="Saygin H."/>
        </authorList>
    </citation>
    <scope>NUCLEOTIDE SEQUENCE [LARGE SCALE GENOMIC DNA]</scope>
    <source>
        <strain evidence="1 2">16K104</strain>
    </source>
</reference>
<dbReference type="AlphaFoldDB" id="A0A4V2YGV4"/>
<protein>
    <recommendedName>
        <fullName evidence="3">Resolvase/invertase-type recombinase catalytic domain-containing protein</fullName>
    </recommendedName>
</protein>
<proteinExistence type="predicted"/>
<dbReference type="EMBL" id="SMKR01000020">
    <property type="protein sequence ID" value="TDD28547.1"/>
    <property type="molecule type" value="Genomic_DNA"/>
</dbReference>
<name>A0A4V2YGV4_9ACTN</name>
<dbReference type="RefSeq" id="WP_132317446.1">
    <property type="nucleotide sequence ID" value="NZ_SMKR01000020.1"/>
</dbReference>
<sequence>MADHTRPLLIGYFREIFFATAPEKAAIRRRFTDFAAREGFAMDSILCEDFDQARSELDRLIGLAELHGVSAVVISTPDDLDQDQRRRLEREAGVHILLAPSP</sequence>
<dbReference type="Proteomes" id="UP000295172">
    <property type="component" value="Unassembled WGS sequence"/>
</dbReference>
<organism evidence="1 2">
    <name type="scientific">Kribbella turkmenica</name>
    <dbReference type="NCBI Taxonomy" id="2530375"/>
    <lineage>
        <taxon>Bacteria</taxon>
        <taxon>Bacillati</taxon>
        <taxon>Actinomycetota</taxon>
        <taxon>Actinomycetes</taxon>
        <taxon>Propionibacteriales</taxon>
        <taxon>Kribbellaceae</taxon>
        <taxon>Kribbella</taxon>
    </lineage>
</organism>
<evidence type="ECO:0000313" key="1">
    <source>
        <dbReference type="EMBL" id="TDD28547.1"/>
    </source>
</evidence>
<gene>
    <name evidence="1" type="ORF">E1218_06930</name>
</gene>
<comment type="caution">
    <text evidence="1">The sequence shown here is derived from an EMBL/GenBank/DDBJ whole genome shotgun (WGS) entry which is preliminary data.</text>
</comment>
<evidence type="ECO:0000313" key="2">
    <source>
        <dbReference type="Proteomes" id="UP000295172"/>
    </source>
</evidence>
<dbReference type="OrthoDB" id="9909108at2"/>
<accession>A0A4V2YGV4</accession>
<evidence type="ECO:0008006" key="3">
    <source>
        <dbReference type="Google" id="ProtNLM"/>
    </source>
</evidence>